<name>A0A9W8LWI8_9FUNG</name>
<organism evidence="5 6">
    <name type="scientific">Coemansia brasiliensis</name>
    <dbReference type="NCBI Taxonomy" id="2650707"/>
    <lineage>
        <taxon>Eukaryota</taxon>
        <taxon>Fungi</taxon>
        <taxon>Fungi incertae sedis</taxon>
        <taxon>Zoopagomycota</taxon>
        <taxon>Kickxellomycotina</taxon>
        <taxon>Kickxellomycetes</taxon>
        <taxon>Kickxellales</taxon>
        <taxon>Kickxellaceae</taxon>
        <taxon>Coemansia</taxon>
    </lineage>
</organism>
<reference evidence="5" key="1">
    <citation type="submission" date="2022-07" db="EMBL/GenBank/DDBJ databases">
        <title>Phylogenomic reconstructions and comparative analyses of Kickxellomycotina fungi.</title>
        <authorList>
            <person name="Reynolds N.K."/>
            <person name="Stajich J.E."/>
            <person name="Barry K."/>
            <person name="Grigoriev I.V."/>
            <person name="Crous P."/>
            <person name="Smith M.E."/>
        </authorList>
    </citation>
    <scope>NUCLEOTIDE SEQUENCE</scope>
    <source>
        <strain evidence="5">NRRL 1566</strain>
    </source>
</reference>
<dbReference type="PROSITE" id="PS50002">
    <property type="entry name" value="SH3"/>
    <property type="match status" value="2"/>
</dbReference>
<keyword evidence="1 2" id="KW-0728">SH3 domain</keyword>
<feature type="compositionally biased region" description="Low complexity" evidence="3">
    <location>
        <begin position="67"/>
        <end position="93"/>
    </location>
</feature>
<dbReference type="Proteomes" id="UP001139887">
    <property type="component" value="Unassembled WGS sequence"/>
</dbReference>
<feature type="compositionally biased region" description="Pro residues" evidence="3">
    <location>
        <begin position="47"/>
        <end position="61"/>
    </location>
</feature>
<evidence type="ECO:0000256" key="1">
    <source>
        <dbReference type="ARBA" id="ARBA00022443"/>
    </source>
</evidence>
<dbReference type="InterPro" id="IPR036028">
    <property type="entry name" value="SH3-like_dom_sf"/>
</dbReference>
<protein>
    <submittedName>
        <fullName evidence="5">Protein BZZ1</fullName>
    </submittedName>
</protein>
<dbReference type="AlphaFoldDB" id="A0A9W8LWI8"/>
<keyword evidence="6" id="KW-1185">Reference proteome</keyword>
<evidence type="ECO:0000259" key="4">
    <source>
        <dbReference type="PROSITE" id="PS50002"/>
    </source>
</evidence>
<dbReference type="EMBL" id="JANBUW010001886">
    <property type="protein sequence ID" value="KAJ2842176.1"/>
    <property type="molecule type" value="Genomic_DNA"/>
</dbReference>
<comment type="caution">
    <text evidence="5">The sequence shown here is derived from an EMBL/GenBank/DDBJ whole genome shotgun (WGS) entry which is preliminary data.</text>
</comment>
<feature type="domain" description="SH3" evidence="4">
    <location>
        <begin position="201"/>
        <end position="259"/>
    </location>
</feature>
<evidence type="ECO:0000256" key="2">
    <source>
        <dbReference type="PROSITE-ProRule" id="PRU00192"/>
    </source>
</evidence>
<dbReference type="OrthoDB" id="8783038at2759"/>
<proteinExistence type="predicted"/>
<dbReference type="Pfam" id="PF00018">
    <property type="entry name" value="SH3_1"/>
    <property type="match status" value="1"/>
</dbReference>
<dbReference type="InterPro" id="IPR001452">
    <property type="entry name" value="SH3_domain"/>
</dbReference>
<dbReference type="CDD" id="cd00174">
    <property type="entry name" value="SH3"/>
    <property type="match status" value="1"/>
</dbReference>
<sequence length="259" mass="27185">SEQSPKRMSAILRRSRSKSRSRSSSINNSSVPDHFSATMPRMSMPPLQQPQPPLLSEPLPQPEHASARASTAPGSALAAAIAASSGHASSSHTNHAHANRAHASNGNTSCMVTVLYDFEGDGSSTLTIKAGDKVRVVEPESDGSGWTEVQIGDGRQQGMVPTAYLNMSEFKPAAAAAAAAAASNDVPSPQPAAEPAEPPASAAEYMVALYDFDERNPGELSCKQNQHVKVVSRDAGDGWLLCEVDGRQGVLPANYLSLL</sequence>
<dbReference type="PANTHER" id="PTHR15735">
    <property type="entry name" value="FCH AND DOUBLE SH3 DOMAINS PROTEIN"/>
    <property type="match status" value="1"/>
</dbReference>
<dbReference type="Gene3D" id="2.30.30.40">
    <property type="entry name" value="SH3 Domains"/>
    <property type="match status" value="2"/>
</dbReference>
<evidence type="ECO:0000313" key="6">
    <source>
        <dbReference type="Proteomes" id="UP001139887"/>
    </source>
</evidence>
<dbReference type="GO" id="GO:0030833">
    <property type="term" value="P:regulation of actin filament polymerization"/>
    <property type="evidence" value="ECO:0007669"/>
    <property type="project" value="TreeGrafter"/>
</dbReference>
<dbReference type="PRINTS" id="PR01887">
    <property type="entry name" value="SPECTRNALPHA"/>
</dbReference>
<feature type="non-terminal residue" evidence="5">
    <location>
        <position position="1"/>
    </location>
</feature>
<dbReference type="Pfam" id="PF07653">
    <property type="entry name" value="SH3_2"/>
    <property type="match status" value="1"/>
</dbReference>
<dbReference type="SMART" id="SM00326">
    <property type="entry name" value="SH3"/>
    <property type="match status" value="2"/>
</dbReference>
<evidence type="ECO:0000256" key="3">
    <source>
        <dbReference type="SAM" id="MobiDB-lite"/>
    </source>
</evidence>
<dbReference type="PANTHER" id="PTHR15735:SF21">
    <property type="entry name" value="PROTEIN NERVOUS WRECK"/>
    <property type="match status" value="1"/>
</dbReference>
<feature type="domain" description="SH3" evidence="4">
    <location>
        <begin position="107"/>
        <end position="170"/>
    </location>
</feature>
<accession>A0A9W8LWI8</accession>
<gene>
    <name evidence="5" type="primary">bzz1_2</name>
    <name evidence="5" type="ORF">IWW36_006005</name>
</gene>
<dbReference type="PRINTS" id="PR00452">
    <property type="entry name" value="SH3DOMAIN"/>
</dbReference>
<dbReference type="SUPFAM" id="SSF50044">
    <property type="entry name" value="SH3-domain"/>
    <property type="match status" value="2"/>
</dbReference>
<feature type="region of interest" description="Disordered" evidence="3">
    <location>
        <begin position="1"/>
        <end position="104"/>
    </location>
</feature>
<evidence type="ECO:0000313" key="5">
    <source>
        <dbReference type="EMBL" id="KAJ2842176.1"/>
    </source>
</evidence>